<gene>
    <name evidence="3" type="ORF">TAPDE_005237</name>
</gene>
<dbReference type="OrthoDB" id="10254930at2759"/>
<evidence type="ECO:0000256" key="1">
    <source>
        <dbReference type="SAM" id="MobiDB-lite"/>
    </source>
</evidence>
<dbReference type="GO" id="GO:0036435">
    <property type="term" value="F:K48-linked polyubiquitin modification-dependent protein binding"/>
    <property type="evidence" value="ECO:0007669"/>
    <property type="project" value="TreeGrafter"/>
</dbReference>
<proteinExistence type="predicted"/>
<keyword evidence="4" id="KW-1185">Reference proteome</keyword>
<protein>
    <recommendedName>
        <fullName evidence="2">C2H2-type domain-containing protein</fullName>
    </recommendedName>
</protein>
<evidence type="ECO:0000259" key="2">
    <source>
        <dbReference type="PROSITE" id="PS00028"/>
    </source>
</evidence>
<feature type="region of interest" description="Disordered" evidence="1">
    <location>
        <begin position="113"/>
        <end position="188"/>
    </location>
</feature>
<dbReference type="InterPro" id="IPR029071">
    <property type="entry name" value="Ubiquitin-like_domsf"/>
</dbReference>
<dbReference type="PANTHER" id="PTHR46340:SF1">
    <property type="entry name" value="UBX DOMAIN-CONTAINING PROTEIN 1"/>
    <property type="match status" value="1"/>
</dbReference>
<evidence type="ECO:0000313" key="4">
    <source>
        <dbReference type="Proteomes" id="UP000013776"/>
    </source>
</evidence>
<dbReference type="GO" id="GO:0032435">
    <property type="term" value="P:negative regulation of proteasomal ubiquitin-dependent protein catabolic process"/>
    <property type="evidence" value="ECO:0007669"/>
    <property type="project" value="TreeGrafter"/>
</dbReference>
<dbReference type="AlphaFoldDB" id="R4XJV6"/>
<dbReference type="InterPro" id="IPR013087">
    <property type="entry name" value="Znf_C2H2_type"/>
</dbReference>
<feature type="compositionally biased region" description="Low complexity" evidence="1">
    <location>
        <begin position="157"/>
        <end position="167"/>
    </location>
</feature>
<dbReference type="STRING" id="1097556.R4XJV6"/>
<dbReference type="eggNOG" id="KOG2689">
    <property type="taxonomic scope" value="Eukaryota"/>
</dbReference>
<feature type="domain" description="C2H2-type" evidence="2">
    <location>
        <begin position="13"/>
        <end position="35"/>
    </location>
</feature>
<dbReference type="SUPFAM" id="SSF54236">
    <property type="entry name" value="Ubiquitin-like"/>
    <property type="match status" value="1"/>
</dbReference>
<dbReference type="GO" id="GO:0031397">
    <property type="term" value="P:negative regulation of protein ubiquitination"/>
    <property type="evidence" value="ECO:0007669"/>
    <property type="project" value="TreeGrafter"/>
</dbReference>
<dbReference type="PROSITE" id="PS00028">
    <property type="entry name" value="ZINC_FINGER_C2H2_1"/>
    <property type="match status" value="1"/>
</dbReference>
<dbReference type="GO" id="GO:0005634">
    <property type="term" value="C:nucleus"/>
    <property type="evidence" value="ECO:0007669"/>
    <property type="project" value="TreeGrafter"/>
</dbReference>
<name>R4XJV6_TAPDE</name>
<reference evidence="3 4" key="1">
    <citation type="journal article" date="2013" name="MBio">
        <title>Genome sequencing of the plant pathogen Taphrina deformans, the causal agent of peach leaf curl.</title>
        <authorList>
            <person name="Cisse O.H."/>
            <person name="Almeida J.M.G.C.F."/>
            <person name="Fonseca A."/>
            <person name="Kumar A.A."/>
            <person name="Salojaervi J."/>
            <person name="Overmyer K."/>
            <person name="Hauser P.M."/>
            <person name="Pagni M."/>
        </authorList>
    </citation>
    <scope>NUCLEOTIDE SEQUENCE [LARGE SCALE GENOMIC DNA]</scope>
    <source>
        <strain evidence="4">PYCC 5710 / ATCC 11124 / CBS 356.35 / IMI 108563 / JCM 9778 / NBRC 8474</strain>
    </source>
</reference>
<dbReference type="Gene3D" id="3.10.20.90">
    <property type="entry name" value="Phosphatidylinositol 3-kinase Catalytic Subunit, Chain A, domain 1"/>
    <property type="match status" value="1"/>
</dbReference>
<dbReference type="Proteomes" id="UP000013776">
    <property type="component" value="Unassembled WGS sequence"/>
</dbReference>
<feature type="compositionally biased region" description="Basic and acidic residues" evidence="1">
    <location>
        <begin position="113"/>
        <end position="145"/>
    </location>
</feature>
<dbReference type="VEuPathDB" id="FungiDB:TAPDE_005237"/>
<dbReference type="EMBL" id="CAHR02000294">
    <property type="protein sequence ID" value="CCG84723.1"/>
    <property type="molecule type" value="Genomic_DNA"/>
</dbReference>
<evidence type="ECO:0000313" key="3">
    <source>
        <dbReference type="EMBL" id="CCG84723.1"/>
    </source>
</evidence>
<dbReference type="PANTHER" id="PTHR46340">
    <property type="entry name" value="UBX DOMAIN-CONTAINING PROTEIN 1"/>
    <property type="match status" value="1"/>
</dbReference>
<sequence>MSEAEIQANSFVCDECGASLRNSAAVQLHAEKTEHQSFSESVEVIQPLTEEEKKIKLQELREKLAAKRKIEADKELENVKKNASIERKKTQESAEMIEDLQRKEQLKVIAAKKKEKEEDQKARVKAQLEQDRKDRAERAAQEKAARTGVPLQAETPSVSTAASSASKKTVDHSSGRLQIRHGTGKPITRTWPKDATVLQVAEDIYPETGIEPQSAVFKMFGLVIKGSDLHKSLAEMKLVPSASLQLS</sequence>
<dbReference type="GO" id="GO:1903094">
    <property type="term" value="P:negative regulation of protein K48-linked deubiquitination"/>
    <property type="evidence" value="ECO:0007669"/>
    <property type="project" value="TreeGrafter"/>
</dbReference>
<accession>R4XJV6</accession>
<comment type="caution">
    <text evidence="3">The sequence shown here is derived from an EMBL/GenBank/DDBJ whole genome shotgun (WGS) entry which is preliminary data.</text>
</comment>
<organism evidence="3 4">
    <name type="scientific">Taphrina deformans (strain PYCC 5710 / ATCC 11124 / CBS 356.35 / IMI 108563 / JCM 9778 / NBRC 8474)</name>
    <name type="common">Peach leaf curl fungus</name>
    <name type="synonym">Lalaria deformans</name>
    <dbReference type="NCBI Taxonomy" id="1097556"/>
    <lineage>
        <taxon>Eukaryota</taxon>
        <taxon>Fungi</taxon>
        <taxon>Dikarya</taxon>
        <taxon>Ascomycota</taxon>
        <taxon>Taphrinomycotina</taxon>
        <taxon>Taphrinomycetes</taxon>
        <taxon>Taphrinales</taxon>
        <taxon>Taphrinaceae</taxon>
        <taxon>Taphrina</taxon>
    </lineage>
</organism>
<dbReference type="GO" id="GO:0005737">
    <property type="term" value="C:cytoplasm"/>
    <property type="evidence" value="ECO:0007669"/>
    <property type="project" value="TreeGrafter"/>
</dbReference>